<dbReference type="AlphaFoldDB" id="A0A6J8DEE8"/>
<keyword evidence="1" id="KW-0479">Metal-binding</keyword>
<feature type="coiled-coil region" evidence="2">
    <location>
        <begin position="214"/>
        <end position="241"/>
    </location>
</feature>
<accession>A0A6J8DEE8</accession>
<keyword evidence="5" id="KW-1185">Reference proteome</keyword>
<dbReference type="EMBL" id="CACVKT020007318">
    <property type="protein sequence ID" value="CAC5407053.1"/>
    <property type="molecule type" value="Genomic_DNA"/>
</dbReference>
<gene>
    <name evidence="4" type="ORF">MCOR_40565</name>
</gene>
<proteinExistence type="predicted"/>
<evidence type="ECO:0000313" key="4">
    <source>
        <dbReference type="EMBL" id="CAC5407053.1"/>
    </source>
</evidence>
<evidence type="ECO:0000256" key="1">
    <source>
        <dbReference type="PROSITE-ProRule" id="PRU00024"/>
    </source>
</evidence>
<dbReference type="Gene3D" id="3.30.160.60">
    <property type="entry name" value="Classic Zinc Finger"/>
    <property type="match status" value="1"/>
</dbReference>
<dbReference type="GO" id="GO:0008270">
    <property type="term" value="F:zinc ion binding"/>
    <property type="evidence" value="ECO:0007669"/>
    <property type="project" value="UniProtKB-KW"/>
</dbReference>
<keyword evidence="1" id="KW-0862">Zinc</keyword>
<dbReference type="OrthoDB" id="10304893at2759"/>
<dbReference type="PANTHER" id="PTHR25462:SF296">
    <property type="entry name" value="MEIOTIC P26, ISOFORM F"/>
    <property type="match status" value="1"/>
</dbReference>
<evidence type="ECO:0000259" key="3">
    <source>
        <dbReference type="PROSITE" id="PS50119"/>
    </source>
</evidence>
<reference evidence="4 5" key="1">
    <citation type="submission" date="2020-06" db="EMBL/GenBank/DDBJ databases">
        <authorList>
            <person name="Li R."/>
            <person name="Bekaert M."/>
        </authorList>
    </citation>
    <scope>NUCLEOTIDE SEQUENCE [LARGE SCALE GENOMIC DNA]</scope>
    <source>
        <strain evidence="5">wild</strain>
    </source>
</reference>
<name>A0A6J8DEE8_MYTCO</name>
<keyword evidence="1" id="KW-0863">Zinc-finger</keyword>
<dbReference type="PANTHER" id="PTHR25462">
    <property type="entry name" value="BONUS, ISOFORM C-RELATED"/>
    <property type="match status" value="1"/>
</dbReference>
<dbReference type="Proteomes" id="UP000507470">
    <property type="component" value="Unassembled WGS sequence"/>
</dbReference>
<sequence length="347" mass="39849">MTEYRCFMLGEQGDSIIQFVDGKMASKSSTCGICDSINISKPSTVWCIECNEGFCKECEERHFLISASKRHGIIQVHELKNLVVAVLQIAESCKSHGERYQAYCHKHECSCCTKCLNDDHSNCKDLTEKNYVISNIKSSNMVLEIENALQELAKNLKRIQQNRAGNLSSLKLNRLNIEKEIQIARQAIDEYFDRLERELFKQLQIIENDEKIKINKIVESVRRKEKEIAELQTSLAIIKQHASDLQTFLFSKEVEHQIMNTNSFIQFMEDNNELSDVNISLQTDNSLKIFNRHILRLNGEIVEVKQAQTNVAVVTSPDHQNETIDTTKREKDPYCIFSVKPGTEALK</sequence>
<protein>
    <recommendedName>
        <fullName evidence="3">B box-type domain-containing protein</fullName>
    </recommendedName>
</protein>
<organism evidence="4 5">
    <name type="scientific">Mytilus coruscus</name>
    <name type="common">Sea mussel</name>
    <dbReference type="NCBI Taxonomy" id="42192"/>
    <lineage>
        <taxon>Eukaryota</taxon>
        <taxon>Metazoa</taxon>
        <taxon>Spiralia</taxon>
        <taxon>Lophotrochozoa</taxon>
        <taxon>Mollusca</taxon>
        <taxon>Bivalvia</taxon>
        <taxon>Autobranchia</taxon>
        <taxon>Pteriomorphia</taxon>
        <taxon>Mytilida</taxon>
        <taxon>Mytiloidea</taxon>
        <taxon>Mytilidae</taxon>
        <taxon>Mytilinae</taxon>
        <taxon>Mytilus</taxon>
    </lineage>
</organism>
<keyword evidence="2" id="KW-0175">Coiled coil</keyword>
<evidence type="ECO:0000313" key="5">
    <source>
        <dbReference type="Proteomes" id="UP000507470"/>
    </source>
</evidence>
<dbReference type="InterPro" id="IPR047153">
    <property type="entry name" value="TRIM45/56/19-like"/>
</dbReference>
<evidence type="ECO:0000256" key="2">
    <source>
        <dbReference type="SAM" id="Coils"/>
    </source>
</evidence>
<dbReference type="PROSITE" id="PS50119">
    <property type="entry name" value="ZF_BBOX"/>
    <property type="match status" value="1"/>
</dbReference>
<dbReference type="InterPro" id="IPR000315">
    <property type="entry name" value="Znf_B-box"/>
</dbReference>
<feature type="domain" description="B box-type" evidence="3">
    <location>
        <begin position="26"/>
        <end position="76"/>
    </location>
</feature>
<feature type="coiled-coil region" evidence="2">
    <location>
        <begin position="142"/>
        <end position="187"/>
    </location>
</feature>
<dbReference type="CDD" id="cd19757">
    <property type="entry name" value="Bbox1"/>
    <property type="match status" value="1"/>
</dbReference>